<sequence>MDQGECNLSLVHEFYANWNTHCVEINKGFIRDSWVRFSVEALNEFLGTPNCNNADFLAMTERPPYRDIKHTLCGVNSVAGLPVNVGAILKQNMLKFRTNKRWRFCYGSIITRYLRALLIEKEVHDVCPPLVPLI</sequence>
<dbReference type="AlphaFoldDB" id="A0A9J5W959"/>
<dbReference type="Proteomes" id="UP000824120">
    <property type="component" value="Chromosome 12"/>
</dbReference>
<dbReference type="OrthoDB" id="1325271at2759"/>
<accession>A0A9J5W959</accession>
<protein>
    <submittedName>
        <fullName evidence="1">Uncharacterized protein</fullName>
    </submittedName>
</protein>
<keyword evidence="2" id="KW-1185">Reference proteome</keyword>
<name>A0A9J5W959_SOLCO</name>
<dbReference type="EMBL" id="JACXVP010000012">
    <property type="protein sequence ID" value="KAG5572090.1"/>
    <property type="molecule type" value="Genomic_DNA"/>
</dbReference>
<comment type="caution">
    <text evidence="1">The sequence shown here is derived from an EMBL/GenBank/DDBJ whole genome shotgun (WGS) entry which is preliminary data.</text>
</comment>
<gene>
    <name evidence="1" type="ORF">H5410_061856</name>
</gene>
<proteinExistence type="predicted"/>
<evidence type="ECO:0000313" key="2">
    <source>
        <dbReference type="Proteomes" id="UP000824120"/>
    </source>
</evidence>
<organism evidence="1 2">
    <name type="scientific">Solanum commersonii</name>
    <name type="common">Commerson's wild potato</name>
    <name type="synonym">Commerson's nightshade</name>
    <dbReference type="NCBI Taxonomy" id="4109"/>
    <lineage>
        <taxon>Eukaryota</taxon>
        <taxon>Viridiplantae</taxon>
        <taxon>Streptophyta</taxon>
        <taxon>Embryophyta</taxon>
        <taxon>Tracheophyta</taxon>
        <taxon>Spermatophyta</taxon>
        <taxon>Magnoliopsida</taxon>
        <taxon>eudicotyledons</taxon>
        <taxon>Gunneridae</taxon>
        <taxon>Pentapetalae</taxon>
        <taxon>asterids</taxon>
        <taxon>lamiids</taxon>
        <taxon>Solanales</taxon>
        <taxon>Solanaceae</taxon>
        <taxon>Solanoideae</taxon>
        <taxon>Solaneae</taxon>
        <taxon>Solanum</taxon>
    </lineage>
</organism>
<reference evidence="1 2" key="1">
    <citation type="submission" date="2020-09" db="EMBL/GenBank/DDBJ databases">
        <title>De no assembly of potato wild relative species, Solanum commersonii.</title>
        <authorList>
            <person name="Cho K."/>
        </authorList>
    </citation>
    <scope>NUCLEOTIDE SEQUENCE [LARGE SCALE GENOMIC DNA]</scope>
    <source>
        <strain evidence="1">LZ3.2</strain>
        <tissue evidence="1">Leaf</tissue>
    </source>
</reference>
<evidence type="ECO:0000313" key="1">
    <source>
        <dbReference type="EMBL" id="KAG5572090.1"/>
    </source>
</evidence>